<dbReference type="GO" id="GO:0016798">
    <property type="term" value="F:hydrolase activity, acting on glycosyl bonds"/>
    <property type="evidence" value="ECO:0007669"/>
    <property type="project" value="UniProtKB-KW"/>
</dbReference>
<evidence type="ECO:0000259" key="3">
    <source>
        <dbReference type="PROSITE" id="PS51677"/>
    </source>
</evidence>
<keyword evidence="2" id="KW-0732">Signal</keyword>
<accession>A0A5L8KWW4</accession>
<evidence type="ECO:0000256" key="1">
    <source>
        <dbReference type="ARBA" id="ARBA00004613"/>
    </source>
</evidence>
<dbReference type="GeneID" id="61065220"/>
<name>A0A5L8KWW4_CAMFE</name>
<dbReference type="Gene3D" id="3.20.20.370">
    <property type="entry name" value="Glycoside hydrolase/deacetylase"/>
    <property type="match status" value="1"/>
</dbReference>
<dbReference type="RefSeq" id="WP_002850271.1">
    <property type="nucleotide sequence ID" value="NZ_AABUZP020000015.1"/>
</dbReference>
<dbReference type="InterPro" id="IPR051398">
    <property type="entry name" value="Polysacch_Deacetylase"/>
</dbReference>
<keyword evidence="7" id="KW-0326">Glycosidase</keyword>
<dbReference type="PROSITE" id="PS51677">
    <property type="entry name" value="NODB"/>
    <property type="match status" value="1"/>
</dbReference>
<dbReference type="Pfam" id="PF01522">
    <property type="entry name" value="Polysacc_deac_1"/>
    <property type="match status" value="1"/>
</dbReference>
<keyword evidence="7" id="KW-0858">Xylan degradation</keyword>
<evidence type="ECO:0000256" key="2">
    <source>
        <dbReference type="ARBA" id="ARBA00022729"/>
    </source>
</evidence>
<keyword evidence="7" id="KW-0378">Hydrolase</keyword>
<dbReference type="GO" id="GO:0016810">
    <property type="term" value="F:hydrolase activity, acting on carbon-nitrogen (but not peptide) bonds"/>
    <property type="evidence" value="ECO:0007669"/>
    <property type="project" value="InterPro"/>
</dbReference>
<protein>
    <submittedName>
        <fullName evidence="7">Xylanase</fullName>
    </submittedName>
</protein>
<comment type="subcellular location">
    <subcellularLocation>
        <location evidence="1">Secreted</location>
    </subcellularLocation>
</comment>
<dbReference type="PANTHER" id="PTHR34216">
    <property type="match status" value="1"/>
</dbReference>
<proteinExistence type="predicted"/>
<dbReference type="InterPro" id="IPR002509">
    <property type="entry name" value="NODB_dom"/>
</dbReference>
<dbReference type="SUPFAM" id="SSF88713">
    <property type="entry name" value="Glycoside hydrolase/deacetylase"/>
    <property type="match status" value="1"/>
</dbReference>
<dbReference type="InterPro" id="IPR011330">
    <property type="entry name" value="Glyco_hydro/deAcase_b/a-brl"/>
</dbReference>
<evidence type="ECO:0000313" key="6">
    <source>
        <dbReference type="EMBL" id="EAK0452663.1"/>
    </source>
</evidence>
<evidence type="ECO:0000313" key="9">
    <source>
        <dbReference type="Proteomes" id="UP000557842"/>
    </source>
</evidence>
<dbReference type="Proteomes" id="UP000557842">
    <property type="component" value="Unassembled WGS sequence"/>
</dbReference>
<dbReference type="GO" id="GO:0045493">
    <property type="term" value="P:xylan catabolic process"/>
    <property type="evidence" value="ECO:0007669"/>
    <property type="project" value="UniProtKB-KW"/>
</dbReference>
<dbReference type="PANTHER" id="PTHR34216:SF3">
    <property type="entry name" value="POLY-BETA-1,6-N-ACETYL-D-GLUCOSAMINE N-DEACETYLASE"/>
    <property type="match status" value="1"/>
</dbReference>
<keyword evidence="7" id="KW-0624">Polysaccharide degradation</keyword>
<dbReference type="EMBL" id="AABQDW010000003">
    <property type="protein sequence ID" value="EAI5407617.1"/>
    <property type="molecule type" value="Genomic_DNA"/>
</dbReference>
<reference evidence="7 9" key="1">
    <citation type="submission" date="2018-05" db="EMBL/GenBank/DDBJ databases">
        <authorList>
            <consortium name="PulseNet: The National Subtyping Network for Foodborne Disease Surveillance"/>
            <person name="Tarr C.L."/>
            <person name="Trees E."/>
            <person name="Katz L.S."/>
            <person name="Carleton-Romer H.A."/>
            <person name="Stroika S."/>
            <person name="Kucerova Z."/>
            <person name="Roache K.F."/>
            <person name="Sabol A.L."/>
            <person name="Besser J."/>
            <person name="Gerner-Smidt P."/>
        </authorList>
    </citation>
    <scope>NUCLEOTIDE SEQUENCE</scope>
    <source>
        <strain evidence="6">2014D-0197</strain>
        <strain evidence="4 9">2016D-0221</strain>
        <strain evidence="7">D4313</strain>
        <strain evidence="5 8">PNUSAC001503</strain>
    </source>
</reference>
<keyword evidence="8" id="KW-1185">Reference proteome</keyword>
<dbReference type="EMBL" id="AABTCC010000019">
    <property type="protein sequence ID" value="EAI8859503.1"/>
    <property type="molecule type" value="Genomic_DNA"/>
</dbReference>
<evidence type="ECO:0000313" key="5">
    <source>
        <dbReference type="EMBL" id="EAI8859503.1"/>
    </source>
</evidence>
<keyword evidence="7" id="KW-0119">Carbohydrate metabolism</keyword>
<feature type="domain" description="NodB homology" evidence="3">
    <location>
        <begin position="58"/>
        <end position="256"/>
    </location>
</feature>
<dbReference type="EMBL" id="AACCXM010000004">
    <property type="protein sequence ID" value="EAK0468939.1"/>
    <property type="molecule type" value="Genomic_DNA"/>
</dbReference>
<dbReference type="CDD" id="cd10969">
    <property type="entry name" value="CE4_Ecf1_like_5s"/>
    <property type="match status" value="1"/>
</dbReference>
<comment type="caution">
    <text evidence="7">The sequence shown here is derived from an EMBL/GenBank/DDBJ whole genome shotgun (WGS) entry which is preliminary data.</text>
</comment>
<dbReference type="EMBL" id="AACCXK010000004">
    <property type="protein sequence ID" value="EAK0452663.1"/>
    <property type="molecule type" value="Genomic_DNA"/>
</dbReference>
<evidence type="ECO:0000313" key="4">
    <source>
        <dbReference type="EMBL" id="EAI5407617.1"/>
    </source>
</evidence>
<sequence length="256" mass="30122">MSITVLMYHHVLPKSGFIASSLNEFESQMRFLSQNGYKTLSSDEFLKFKKGELKLPKKSIFITFDDGWRDNYYYAYPILKKYGLNATLFLVTSWIEKASEQNALRKAEFRPLSHKEAKQKIISDTAGLFLNWDEVEKMKDVFDFHSHTNGHDDAYFGNLRFEDDIFACKKIIKDRLGFDDAHLCWPRGQYDKSRLQAAKEIGYEIFYTTKRGINKPDNNLKYIKRVAVKKDYKWLKKTLFIYQNDILGSFYSALKN</sequence>
<organism evidence="7">
    <name type="scientific">Campylobacter fetus</name>
    <dbReference type="NCBI Taxonomy" id="196"/>
    <lineage>
        <taxon>Bacteria</taxon>
        <taxon>Pseudomonadati</taxon>
        <taxon>Campylobacterota</taxon>
        <taxon>Epsilonproteobacteria</taxon>
        <taxon>Campylobacterales</taxon>
        <taxon>Campylobacteraceae</taxon>
        <taxon>Campylobacter</taxon>
    </lineage>
</organism>
<evidence type="ECO:0000313" key="8">
    <source>
        <dbReference type="Proteomes" id="UP000535509"/>
    </source>
</evidence>
<gene>
    <name evidence="6" type="ORF">AAH17_03195</name>
    <name evidence="7" type="ORF">AAH24_06150</name>
    <name evidence="4" type="ORF">BVH53_02715</name>
    <name evidence="5" type="ORF">CX802_06665</name>
</gene>
<dbReference type="Proteomes" id="UP000535509">
    <property type="component" value="Unassembled WGS sequence"/>
</dbReference>
<evidence type="ECO:0000313" key="7">
    <source>
        <dbReference type="EMBL" id="EAK0468939.1"/>
    </source>
</evidence>
<dbReference type="AlphaFoldDB" id="A0A5L8KWW4"/>
<dbReference type="GO" id="GO:0005576">
    <property type="term" value="C:extracellular region"/>
    <property type="evidence" value="ECO:0007669"/>
    <property type="project" value="UniProtKB-SubCell"/>
</dbReference>
<dbReference type="OMA" id="GDNAWDP"/>